<dbReference type="Pfam" id="PF03265">
    <property type="entry name" value="DNase_II"/>
    <property type="match status" value="1"/>
</dbReference>
<evidence type="ECO:0000313" key="5">
    <source>
        <dbReference type="Proteomes" id="UP000055024"/>
    </source>
</evidence>
<feature type="signal peptide" evidence="3">
    <location>
        <begin position="1"/>
        <end position="30"/>
    </location>
</feature>
<dbReference type="Proteomes" id="UP000055024">
    <property type="component" value="Unassembled WGS sequence"/>
</dbReference>
<reference evidence="4 5" key="1">
    <citation type="submission" date="2015-01" db="EMBL/GenBank/DDBJ databases">
        <title>Evolution of Trichinella species and genotypes.</title>
        <authorList>
            <person name="Korhonen P.K."/>
            <person name="Edoardo P."/>
            <person name="Giuseppe L.R."/>
            <person name="Gasser R.B."/>
        </authorList>
    </citation>
    <scope>NUCLEOTIDE SEQUENCE [LARGE SCALE GENOMIC DNA]</scope>
    <source>
        <strain evidence="4">ISS1029</strain>
    </source>
</reference>
<comment type="similarity">
    <text evidence="1">Belongs to the DNase II family.</text>
</comment>
<evidence type="ECO:0000256" key="3">
    <source>
        <dbReference type="SAM" id="SignalP"/>
    </source>
</evidence>
<dbReference type="OrthoDB" id="5916554at2759"/>
<dbReference type="GO" id="GO:0006309">
    <property type="term" value="P:apoptotic DNA fragmentation"/>
    <property type="evidence" value="ECO:0007669"/>
    <property type="project" value="TreeGrafter"/>
</dbReference>
<dbReference type="InterPro" id="IPR004947">
    <property type="entry name" value="DNase_II"/>
</dbReference>
<keyword evidence="3" id="KW-0732">Signal</keyword>
<comment type="caution">
    <text evidence="4">The sequence shown here is derived from an EMBL/GenBank/DDBJ whole genome shotgun (WGS) entry which is preliminary data.</text>
</comment>
<proteinExistence type="inferred from homology"/>
<protein>
    <submittedName>
        <fullName evidence="4">Plancitoxin-1</fullName>
    </submittedName>
</protein>
<evidence type="ECO:0000256" key="2">
    <source>
        <dbReference type="ARBA" id="ARBA00022801"/>
    </source>
</evidence>
<sequence length="442" mass="48877">MKIILSEEHFIMYIRWLFLLWLSFPRFSLATSKCQSLDGPPAQNTGKALIGGGAGNWQVYPAVTGLVDHSFGKAVEHVVAVNADNKFIAYSNVPPDLPKVKTKSNSKGVLMMDPGVTDAAAWIVHTVPGFPKALRGYVFPPAEIQKGHLLICLTIMESQIDPIAKTLRIATPLIYHSDIPDAQMDSRPNLKKLVDGESRFMPPLTVSQEISTENARGLKVTIYSKGEKSRYEIYKRILVKQLKSTIKVWTTRDNILKSDCRKFGRNIKLITSPISVNGHASSLESDVSQWLVSEPGNKFCAIDKPYHKSQAKEPAMAVCIDDATIFTRFNEIAIYHILKHQNVRIKLVLVTAIVYKAPGQANGKIIFATAAGAWDNGAQPFTNAAGHSFAKAIEHVVGNNNNIKFLAYNNAPPGVPNLKTKSNSKESPKRTIETQLMLTIFR</sequence>
<dbReference type="EMBL" id="JYDP01000029">
    <property type="protein sequence ID" value="KRZ13797.1"/>
    <property type="molecule type" value="Genomic_DNA"/>
</dbReference>
<evidence type="ECO:0000256" key="1">
    <source>
        <dbReference type="ARBA" id="ARBA00007527"/>
    </source>
</evidence>
<name>A0A0V1HVY8_9BILA</name>
<evidence type="ECO:0000313" key="4">
    <source>
        <dbReference type="EMBL" id="KRZ13797.1"/>
    </source>
</evidence>
<gene>
    <name evidence="4" type="ORF">T11_14432</name>
</gene>
<organism evidence="4 5">
    <name type="scientific">Trichinella zimbabwensis</name>
    <dbReference type="NCBI Taxonomy" id="268475"/>
    <lineage>
        <taxon>Eukaryota</taxon>
        <taxon>Metazoa</taxon>
        <taxon>Ecdysozoa</taxon>
        <taxon>Nematoda</taxon>
        <taxon>Enoplea</taxon>
        <taxon>Dorylaimia</taxon>
        <taxon>Trichinellida</taxon>
        <taxon>Trichinellidae</taxon>
        <taxon>Trichinella</taxon>
    </lineage>
</organism>
<dbReference type="PANTHER" id="PTHR10858:SF23">
    <property type="entry name" value="DEOXYRIBONUCLEASE II"/>
    <property type="match status" value="1"/>
</dbReference>
<keyword evidence="2" id="KW-0378">Hydrolase</keyword>
<keyword evidence="5" id="KW-1185">Reference proteome</keyword>
<accession>A0A0V1HVY8</accession>
<feature type="chain" id="PRO_5006879483" evidence="3">
    <location>
        <begin position="31"/>
        <end position="442"/>
    </location>
</feature>
<dbReference type="PANTHER" id="PTHR10858">
    <property type="entry name" value="DEOXYRIBONUCLEASE II"/>
    <property type="match status" value="1"/>
</dbReference>
<dbReference type="GO" id="GO:0004531">
    <property type="term" value="F:deoxyribonuclease II activity"/>
    <property type="evidence" value="ECO:0007669"/>
    <property type="project" value="InterPro"/>
</dbReference>
<dbReference type="AlphaFoldDB" id="A0A0V1HVY8"/>